<evidence type="ECO:0000313" key="2">
    <source>
        <dbReference type="Proteomes" id="UP000550401"/>
    </source>
</evidence>
<dbReference type="RefSeq" id="WP_182530900.1">
    <property type="nucleotide sequence ID" value="NZ_JACGXL010000002.1"/>
</dbReference>
<organism evidence="1 2">
    <name type="scientific">Dokdonella fugitiva</name>
    <dbReference type="NCBI Taxonomy" id="328517"/>
    <lineage>
        <taxon>Bacteria</taxon>
        <taxon>Pseudomonadati</taxon>
        <taxon>Pseudomonadota</taxon>
        <taxon>Gammaproteobacteria</taxon>
        <taxon>Lysobacterales</taxon>
        <taxon>Rhodanobacteraceae</taxon>
        <taxon>Dokdonella</taxon>
    </lineage>
</organism>
<dbReference type="EMBL" id="JACGXL010000002">
    <property type="protein sequence ID" value="MBA8887870.1"/>
    <property type="molecule type" value="Genomic_DNA"/>
</dbReference>
<dbReference type="Proteomes" id="UP000550401">
    <property type="component" value="Unassembled WGS sequence"/>
</dbReference>
<accession>A0A839F487</accession>
<protein>
    <submittedName>
        <fullName evidence="1">Mn-dependent DtxR family transcriptional regulator</fullName>
    </submittedName>
</protein>
<keyword evidence="2" id="KW-1185">Reference proteome</keyword>
<proteinExistence type="predicted"/>
<dbReference type="AlphaFoldDB" id="A0A839F487"/>
<reference evidence="1 2" key="1">
    <citation type="submission" date="2020-07" db="EMBL/GenBank/DDBJ databases">
        <title>Genomic Encyclopedia of Type Strains, Phase IV (KMG-V): Genome sequencing to study the core and pangenomes of soil and plant-associated prokaryotes.</title>
        <authorList>
            <person name="Whitman W."/>
        </authorList>
    </citation>
    <scope>NUCLEOTIDE SEQUENCE [LARGE SCALE GENOMIC DNA]</scope>
    <source>
        <strain evidence="1 2">RH2WT43</strain>
    </source>
</reference>
<gene>
    <name evidence="1" type="ORF">FHW12_002084</name>
</gene>
<name>A0A839F487_9GAMM</name>
<comment type="caution">
    <text evidence="1">The sequence shown here is derived from an EMBL/GenBank/DDBJ whole genome shotgun (WGS) entry which is preliminary data.</text>
</comment>
<sequence length="126" mass="14670">MSDVIPADVRRLVLANAMTIPHIEAILLFRRESKTWTPAQMAPRLYVEEDRACKILSDLETLGVIDREEAEGVYRYRPRPEDFARLLDRLELAYSQHLVPMTRLVHAAHDRTAEQFAKAFRIRKDP</sequence>
<evidence type="ECO:0000313" key="1">
    <source>
        <dbReference type="EMBL" id="MBA8887870.1"/>
    </source>
</evidence>